<gene>
    <name evidence="1" type="ORF">ASZ90_004534</name>
</gene>
<dbReference type="AlphaFoldDB" id="A0A0W8FXR7"/>
<accession>A0A0W8FXR7</accession>
<dbReference type="EMBL" id="LNQE01000635">
    <property type="protein sequence ID" value="KUG25642.1"/>
    <property type="molecule type" value="Genomic_DNA"/>
</dbReference>
<sequence>MTTRIRNRVIRPSSRKESSAYRVKCENVGLKDVLQINISHESLPQINYTYEIQGEELKGKNSIHFDATSDGEVTWKDGVKPKRIY</sequence>
<reference evidence="1" key="1">
    <citation type="journal article" date="2015" name="Proc. Natl. Acad. Sci. U.S.A.">
        <title>Networks of energetic and metabolic interactions define dynamics in microbial communities.</title>
        <authorList>
            <person name="Embree M."/>
            <person name="Liu J.K."/>
            <person name="Al-Bassam M.M."/>
            <person name="Zengler K."/>
        </authorList>
    </citation>
    <scope>NUCLEOTIDE SEQUENCE</scope>
</reference>
<comment type="caution">
    <text evidence="1">The sequence shown here is derived from an EMBL/GenBank/DDBJ whole genome shotgun (WGS) entry which is preliminary data.</text>
</comment>
<protein>
    <submittedName>
        <fullName evidence="1">Uncharacterized protein</fullName>
    </submittedName>
</protein>
<organism evidence="1">
    <name type="scientific">hydrocarbon metagenome</name>
    <dbReference type="NCBI Taxonomy" id="938273"/>
    <lineage>
        <taxon>unclassified sequences</taxon>
        <taxon>metagenomes</taxon>
        <taxon>ecological metagenomes</taxon>
    </lineage>
</organism>
<name>A0A0W8FXR7_9ZZZZ</name>
<evidence type="ECO:0000313" key="1">
    <source>
        <dbReference type="EMBL" id="KUG25642.1"/>
    </source>
</evidence>
<proteinExistence type="predicted"/>